<dbReference type="EMBL" id="FNVO01000001">
    <property type="protein sequence ID" value="SEF55682.1"/>
    <property type="molecule type" value="Genomic_DNA"/>
</dbReference>
<dbReference type="PANTHER" id="PTHR30055:SF219">
    <property type="entry name" value="TRANSCRIPTIONAL REGULATORY PROTEIN"/>
    <property type="match status" value="1"/>
</dbReference>
<evidence type="ECO:0000256" key="1">
    <source>
        <dbReference type="ARBA" id="ARBA00023125"/>
    </source>
</evidence>
<dbReference type="AlphaFoldDB" id="A0A1H5SYJ1"/>
<dbReference type="RefSeq" id="WP_103935855.1">
    <property type="nucleotide sequence ID" value="NZ_FNVO01000001.1"/>
</dbReference>
<dbReference type="InterPro" id="IPR036271">
    <property type="entry name" value="Tet_transcr_reg_TetR-rel_C_sf"/>
</dbReference>
<dbReference type="Gene3D" id="1.10.10.60">
    <property type="entry name" value="Homeodomain-like"/>
    <property type="match status" value="1"/>
</dbReference>
<dbReference type="InterPro" id="IPR050109">
    <property type="entry name" value="HTH-type_TetR-like_transc_reg"/>
</dbReference>
<dbReference type="OrthoDB" id="3469831at2"/>
<dbReference type="InterPro" id="IPR009057">
    <property type="entry name" value="Homeodomain-like_sf"/>
</dbReference>
<dbReference type="Gene3D" id="1.10.357.10">
    <property type="entry name" value="Tetracycline Repressor, domain 2"/>
    <property type="match status" value="1"/>
</dbReference>
<name>A0A1H5SYJ1_9ACTN</name>
<evidence type="ECO:0000313" key="5">
    <source>
        <dbReference type="Proteomes" id="UP000236723"/>
    </source>
</evidence>
<dbReference type="InterPro" id="IPR041490">
    <property type="entry name" value="KstR2_TetR_C"/>
</dbReference>
<dbReference type="Proteomes" id="UP000236723">
    <property type="component" value="Unassembled WGS sequence"/>
</dbReference>
<protein>
    <submittedName>
        <fullName evidence="4">Regulatory protein, tetR family</fullName>
    </submittedName>
</protein>
<dbReference type="Pfam" id="PF00440">
    <property type="entry name" value="TetR_N"/>
    <property type="match status" value="1"/>
</dbReference>
<feature type="DNA-binding region" description="H-T-H motif" evidence="2">
    <location>
        <begin position="29"/>
        <end position="48"/>
    </location>
</feature>
<accession>A0A1H5SYJ1</accession>
<dbReference type="PROSITE" id="PS50977">
    <property type="entry name" value="HTH_TETR_2"/>
    <property type="match status" value="1"/>
</dbReference>
<reference evidence="5" key="1">
    <citation type="submission" date="2016-10" db="EMBL/GenBank/DDBJ databases">
        <authorList>
            <person name="Varghese N."/>
            <person name="Submissions S."/>
        </authorList>
    </citation>
    <scope>NUCLEOTIDE SEQUENCE [LARGE SCALE GENOMIC DNA]</scope>
    <source>
        <strain evidence="5">DSM 43163</strain>
    </source>
</reference>
<dbReference type="PANTHER" id="PTHR30055">
    <property type="entry name" value="HTH-TYPE TRANSCRIPTIONAL REGULATOR RUTR"/>
    <property type="match status" value="1"/>
</dbReference>
<dbReference type="InterPro" id="IPR023772">
    <property type="entry name" value="DNA-bd_HTH_TetR-type_CS"/>
</dbReference>
<dbReference type="Pfam" id="PF17932">
    <property type="entry name" value="TetR_C_24"/>
    <property type="match status" value="1"/>
</dbReference>
<dbReference type="GO" id="GO:0003700">
    <property type="term" value="F:DNA-binding transcription factor activity"/>
    <property type="evidence" value="ECO:0007669"/>
    <property type="project" value="TreeGrafter"/>
</dbReference>
<keyword evidence="1 2" id="KW-0238">DNA-binding</keyword>
<proteinExistence type="predicted"/>
<evidence type="ECO:0000313" key="4">
    <source>
        <dbReference type="EMBL" id="SEF55682.1"/>
    </source>
</evidence>
<dbReference type="PROSITE" id="PS01081">
    <property type="entry name" value="HTH_TETR_1"/>
    <property type="match status" value="1"/>
</dbReference>
<evidence type="ECO:0000256" key="2">
    <source>
        <dbReference type="PROSITE-ProRule" id="PRU00335"/>
    </source>
</evidence>
<organism evidence="4 5">
    <name type="scientific">Thermomonospora echinospora</name>
    <dbReference type="NCBI Taxonomy" id="1992"/>
    <lineage>
        <taxon>Bacteria</taxon>
        <taxon>Bacillati</taxon>
        <taxon>Actinomycetota</taxon>
        <taxon>Actinomycetes</taxon>
        <taxon>Streptosporangiales</taxon>
        <taxon>Thermomonosporaceae</taxon>
        <taxon>Thermomonospora</taxon>
    </lineage>
</organism>
<dbReference type="SUPFAM" id="SSF46689">
    <property type="entry name" value="Homeodomain-like"/>
    <property type="match status" value="1"/>
</dbReference>
<feature type="domain" description="HTH tetR-type" evidence="3">
    <location>
        <begin position="6"/>
        <end position="66"/>
    </location>
</feature>
<keyword evidence="5" id="KW-1185">Reference proteome</keyword>
<dbReference type="SUPFAM" id="SSF48498">
    <property type="entry name" value="Tetracyclin repressor-like, C-terminal domain"/>
    <property type="match status" value="1"/>
</dbReference>
<dbReference type="GO" id="GO:0000976">
    <property type="term" value="F:transcription cis-regulatory region binding"/>
    <property type="evidence" value="ECO:0007669"/>
    <property type="project" value="TreeGrafter"/>
</dbReference>
<sequence length="198" mass="21325">MPTEQATEKARIVEAAHRCLVDSDGVTASVTGILTTAGLSTRAFYRHFESKDGLLLAMFREDADRVTAELRAAAAAAPTPGEALRQLIHGMLRLTAEAPRRRRILVLVSEEAQRARGYAAEHARFRAAQEATIAEILRAGLADGSFPWADPEPDARSIRAALGQAFMEQMLQTAEAGPAEAAEQVTRFAFRALGAEGP</sequence>
<evidence type="ECO:0000259" key="3">
    <source>
        <dbReference type="PROSITE" id="PS50977"/>
    </source>
</evidence>
<gene>
    <name evidence="4" type="ORF">SAMN04489712_101415</name>
</gene>
<dbReference type="InterPro" id="IPR001647">
    <property type="entry name" value="HTH_TetR"/>
</dbReference>